<evidence type="ECO:0000313" key="4">
    <source>
        <dbReference type="Proteomes" id="UP001144612"/>
    </source>
</evidence>
<comment type="caution">
    <text evidence="3">The sequence shown here is derived from an EMBL/GenBank/DDBJ whole genome shotgun (WGS) entry which is preliminary data.</text>
</comment>
<dbReference type="RefSeq" id="WP_268062019.1">
    <property type="nucleotide sequence ID" value="NZ_JAPQFJ010000014.1"/>
</dbReference>
<feature type="coiled-coil region" evidence="1">
    <location>
        <begin position="139"/>
        <end position="166"/>
    </location>
</feature>
<gene>
    <name evidence="3" type="ORF">OW729_13290</name>
</gene>
<evidence type="ECO:0000259" key="2">
    <source>
        <dbReference type="Pfam" id="PF26154"/>
    </source>
</evidence>
<dbReference type="Pfam" id="PF26154">
    <property type="entry name" value="DUF8042"/>
    <property type="match status" value="1"/>
</dbReference>
<accession>A0ABT4DBP0</accession>
<keyword evidence="1" id="KW-0175">Coiled coil</keyword>
<protein>
    <recommendedName>
        <fullName evidence="2">DUF8042 domain-containing protein</fullName>
    </recommendedName>
</protein>
<name>A0ABT4DBP0_9CLOT</name>
<keyword evidence="4" id="KW-1185">Reference proteome</keyword>
<dbReference type="Proteomes" id="UP001144612">
    <property type="component" value="Unassembled WGS sequence"/>
</dbReference>
<organism evidence="3 4">
    <name type="scientific">Clostridium brassicae</name>
    <dbReference type="NCBI Taxonomy" id="2999072"/>
    <lineage>
        <taxon>Bacteria</taxon>
        <taxon>Bacillati</taxon>
        <taxon>Bacillota</taxon>
        <taxon>Clostridia</taxon>
        <taxon>Eubacteriales</taxon>
        <taxon>Clostridiaceae</taxon>
        <taxon>Clostridium</taxon>
    </lineage>
</organism>
<feature type="domain" description="DUF8042" evidence="2">
    <location>
        <begin position="79"/>
        <end position="174"/>
    </location>
</feature>
<evidence type="ECO:0000256" key="1">
    <source>
        <dbReference type="SAM" id="Coils"/>
    </source>
</evidence>
<sequence length="175" mass="20124">MKKLSNKQKMIFVLSLIFFCTSIAVKIKNFNNNIQAIKKKDSIEEKGKQNLKNSSLNITPKKLKNQFVLDNNKEVQNGIDIKNRVSELLGTLDKAINYLKNNIDNKNKKEEIIILIDDCINALNSIENALVKVKTKDDTINAKKDIKKLKEDFKELKKVFKEGNLKKCKEILDKS</sequence>
<evidence type="ECO:0000313" key="3">
    <source>
        <dbReference type="EMBL" id="MCY6959588.1"/>
    </source>
</evidence>
<dbReference type="EMBL" id="JAPQFJ010000014">
    <property type="protein sequence ID" value="MCY6959588.1"/>
    <property type="molecule type" value="Genomic_DNA"/>
</dbReference>
<dbReference type="InterPro" id="IPR058355">
    <property type="entry name" value="DUF8042"/>
</dbReference>
<proteinExistence type="predicted"/>
<reference evidence="3" key="1">
    <citation type="submission" date="2022-12" db="EMBL/GenBank/DDBJ databases">
        <title>Clostridium sp. nov., isolated from industrial wastewater.</title>
        <authorList>
            <person name="Jiayan W."/>
        </authorList>
    </citation>
    <scope>NUCLEOTIDE SEQUENCE</scope>
    <source>
        <strain evidence="3">ZC22-4</strain>
    </source>
</reference>